<dbReference type="Pfam" id="PF25045">
    <property type="entry name" value="vWA_Ro60"/>
    <property type="match status" value="1"/>
</dbReference>
<dbReference type="SUPFAM" id="SSF140864">
    <property type="entry name" value="TROVE domain-like"/>
    <property type="match status" value="1"/>
</dbReference>
<keyword evidence="4" id="KW-0479">Metal-binding</keyword>
<evidence type="ECO:0000256" key="5">
    <source>
        <dbReference type="ARBA" id="ARBA00022884"/>
    </source>
</evidence>
<dbReference type="GO" id="GO:1990904">
    <property type="term" value="C:ribonucleoprotein complex"/>
    <property type="evidence" value="ECO:0007669"/>
    <property type="project" value="UniProtKB-KW"/>
</dbReference>
<dbReference type="SUPFAM" id="SSF53300">
    <property type="entry name" value="vWA-like"/>
    <property type="match status" value="1"/>
</dbReference>
<feature type="domain" description="TROVE" evidence="7">
    <location>
        <begin position="1"/>
        <end position="289"/>
    </location>
</feature>
<comment type="caution">
    <text evidence="8">The sequence shown here is derived from an EMBL/GenBank/DDBJ whole genome shotgun (WGS) entry which is preliminary data.</text>
</comment>
<keyword evidence="6 8" id="KW-0687">Ribonucleoprotein</keyword>
<accession>A0ABQ2XMX0</accession>
<dbReference type="Proteomes" id="UP000620127">
    <property type="component" value="Unassembled WGS sequence"/>
</dbReference>
<keyword evidence="3" id="KW-0963">Cytoplasm</keyword>
<dbReference type="InterPro" id="IPR040322">
    <property type="entry name" value="TROVE2"/>
</dbReference>
<dbReference type="InterPro" id="IPR056800">
    <property type="entry name" value="vWA_Ro60"/>
</dbReference>
<dbReference type="PROSITE" id="PS50988">
    <property type="entry name" value="TROVE"/>
    <property type="match status" value="1"/>
</dbReference>
<reference evidence="9" key="1">
    <citation type="journal article" date="2019" name="Int. J. Syst. Evol. Microbiol.">
        <title>The Global Catalogue of Microorganisms (GCM) 10K type strain sequencing project: providing services to taxonomists for standard genome sequencing and annotation.</title>
        <authorList>
            <consortium name="The Broad Institute Genomics Platform"/>
            <consortium name="The Broad Institute Genome Sequencing Center for Infectious Disease"/>
            <person name="Wu L."/>
            <person name="Ma J."/>
        </authorList>
    </citation>
    <scope>NUCLEOTIDE SEQUENCE [LARGE SCALE GENOMIC DNA]</scope>
    <source>
        <strain evidence="9">KCTC 23916</strain>
    </source>
</reference>
<evidence type="ECO:0000256" key="2">
    <source>
        <dbReference type="ARBA" id="ARBA00007814"/>
    </source>
</evidence>
<evidence type="ECO:0000313" key="9">
    <source>
        <dbReference type="Proteomes" id="UP000620127"/>
    </source>
</evidence>
<dbReference type="InterPro" id="IPR037214">
    <property type="entry name" value="TROVE_dom_sf"/>
</dbReference>
<comment type="subcellular location">
    <subcellularLocation>
        <location evidence="1">Cytoplasm</location>
    </subcellularLocation>
</comment>
<proteinExistence type="inferred from homology"/>
<protein>
    <submittedName>
        <fullName evidence="8">Ribonucleoprotein</fullName>
    </submittedName>
</protein>
<evidence type="ECO:0000313" key="8">
    <source>
        <dbReference type="EMBL" id="GGX22421.1"/>
    </source>
</evidence>
<gene>
    <name evidence="8" type="primary">rsr</name>
    <name evidence="8" type="ORF">GCM10011282_30570</name>
</gene>
<keyword evidence="5" id="KW-0694">RNA-binding</keyword>
<evidence type="ECO:0000256" key="1">
    <source>
        <dbReference type="ARBA" id="ARBA00004496"/>
    </source>
</evidence>
<evidence type="ECO:0000256" key="4">
    <source>
        <dbReference type="ARBA" id="ARBA00022723"/>
    </source>
</evidence>
<dbReference type="InterPro" id="IPR036465">
    <property type="entry name" value="vWFA_dom_sf"/>
</dbReference>
<dbReference type="EMBL" id="BMYT01000006">
    <property type="protein sequence ID" value="GGX22421.1"/>
    <property type="molecule type" value="Genomic_DNA"/>
</dbReference>
<dbReference type="Gene3D" id="3.40.50.410">
    <property type="entry name" value="von Willebrand factor, type A domain"/>
    <property type="match status" value="1"/>
</dbReference>
<dbReference type="PANTHER" id="PTHR14202">
    <property type="entry name" value="60 KDA RIBONUCLEOPROTEIN SSA/RO"/>
    <property type="match status" value="1"/>
</dbReference>
<sequence>MAQYAATGCLNATYYASAEAQLETVMQLCAELDAQFIAQTAVYCRERGYMKDMPALLVAALAMKTAPELSRTFKRVMNNGKMLRNFVQIIRSGATGRKSMGSRPKKLVQAWLNSATEKELLAASVGNKPSLADVVKMVHPKPTEAWREAFFAWLIGKPYNVAALPPLVTAFEAYKQDRTQALPEVPFQMLTALELNDTAWAKIALQGGWQMLRMNLNTFARQGVFALPGMTEAIAAKLKDADAIAKSKVFPYQLMAAYLACSNEVPAEIREALQDALEIALMNIPEIAGKVVVCPDVSGSMQSAVTGNRGSASSKVRCIDVAALIAAAVLRKNSDATLIPFEVDVVDCRLNPRDTVMTNAQKLASIGGGGTNCSAPLAQMNKTKTNADLVIYVSDNESWIDTTSRGATATLREWEIFKQRNPAAKLVCINVTPGKTSQVVEREDILNIGGFSDDVFKIIAAFAAGQINAMFWVNEIKTINI</sequence>
<evidence type="ECO:0000256" key="6">
    <source>
        <dbReference type="ARBA" id="ARBA00023274"/>
    </source>
</evidence>
<evidence type="ECO:0000259" key="7">
    <source>
        <dbReference type="PROSITE" id="PS50988"/>
    </source>
</evidence>
<name>A0ABQ2XMX0_9BURK</name>
<organism evidence="8 9">
    <name type="scientific">Undibacterium macrobrachii</name>
    <dbReference type="NCBI Taxonomy" id="1119058"/>
    <lineage>
        <taxon>Bacteria</taxon>
        <taxon>Pseudomonadati</taxon>
        <taxon>Pseudomonadota</taxon>
        <taxon>Betaproteobacteria</taxon>
        <taxon>Burkholderiales</taxon>
        <taxon>Oxalobacteraceae</taxon>
        <taxon>Undibacterium</taxon>
    </lineage>
</organism>
<evidence type="ECO:0000256" key="3">
    <source>
        <dbReference type="ARBA" id="ARBA00022490"/>
    </source>
</evidence>
<dbReference type="InterPro" id="IPR008858">
    <property type="entry name" value="TROVE_dom"/>
</dbReference>
<comment type="similarity">
    <text evidence="2">Belongs to the Ro 60 kDa family.</text>
</comment>
<dbReference type="PANTHER" id="PTHR14202:SF0">
    <property type="entry name" value="RNA-BINDING PROTEIN RO60"/>
    <property type="match status" value="1"/>
</dbReference>
<keyword evidence="9" id="KW-1185">Reference proteome</keyword>